<sequence length="106" mass="12427">QELNKEFETAQLKKKGRLSIPDNFFYETTVTNQLWRENLGLLDSDLNMHLKFSMKPKTLFVKKDVVEDSKFEAFKAEVKEELSTQESQITEIVQNQKIMAAKQEEI</sequence>
<feature type="non-terminal residue" evidence="1">
    <location>
        <position position="106"/>
    </location>
</feature>
<protein>
    <submittedName>
        <fullName evidence="1">Uncharacterized protein</fullName>
    </submittedName>
</protein>
<organism evidence="1 2">
    <name type="scientific">Trifolium medium</name>
    <dbReference type="NCBI Taxonomy" id="97028"/>
    <lineage>
        <taxon>Eukaryota</taxon>
        <taxon>Viridiplantae</taxon>
        <taxon>Streptophyta</taxon>
        <taxon>Embryophyta</taxon>
        <taxon>Tracheophyta</taxon>
        <taxon>Spermatophyta</taxon>
        <taxon>Magnoliopsida</taxon>
        <taxon>eudicotyledons</taxon>
        <taxon>Gunneridae</taxon>
        <taxon>Pentapetalae</taxon>
        <taxon>rosids</taxon>
        <taxon>fabids</taxon>
        <taxon>Fabales</taxon>
        <taxon>Fabaceae</taxon>
        <taxon>Papilionoideae</taxon>
        <taxon>50 kb inversion clade</taxon>
        <taxon>NPAAA clade</taxon>
        <taxon>Hologalegina</taxon>
        <taxon>IRL clade</taxon>
        <taxon>Trifolieae</taxon>
        <taxon>Trifolium</taxon>
    </lineage>
</organism>
<dbReference type="AlphaFoldDB" id="A0A392SD10"/>
<reference evidence="1 2" key="1">
    <citation type="journal article" date="2018" name="Front. Plant Sci.">
        <title>Red Clover (Trifolium pratense) and Zigzag Clover (T. medium) - A Picture of Genomic Similarities and Differences.</title>
        <authorList>
            <person name="Dluhosova J."/>
            <person name="Istvanek J."/>
            <person name="Nedelnik J."/>
            <person name="Repkova J."/>
        </authorList>
    </citation>
    <scope>NUCLEOTIDE SEQUENCE [LARGE SCALE GENOMIC DNA]</scope>
    <source>
        <strain evidence="2">cv. 10/8</strain>
        <tissue evidence="1">Leaf</tissue>
    </source>
</reference>
<evidence type="ECO:0000313" key="2">
    <source>
        <dbReference type="Proteomes" id="UP000265520"/>
    </source>
</evidence>
<name>A0A392SD10_9FABA</name>
<keyword evidence="2" id="KW-1185">Reference proteome</keyword>
<dbReference type="Proteomes" id="UP000265520">
    <property type="component" value="Unassembled WGS sequence"/>
</dbReference>
<evidence type="ECO:0000313" key="1">
    <source>
        <dbReference type="EMBL" id="MCI46332.1"/>
    </source>
</evidence>
<proteinExistence type="predicted"/>
<accession>A0A392SD10</accession>
<feature type="non-terminal residue" evidence="1">
    <location>
        <position position="1"/>
    </location>
</feature>
<comment type="caution">
    <text evidence="1">The sequence shown here is derived from an EMBL/GenBank/DDBJ whole genome shotgun (WGS) entry which is preliminary data.</text>
</comment>
<dbReference type="EMBL" id="LXQA010356052">
    <property type="protein sequence ID" value="MCI46332.1"/>
    <property type="molecule type" value="Genomic_DNA"/>
</dbReference>